<dbReference type="FunFam" id="3.40.50.300:FF:000299">
    <property type="entry name" value="ABC transporter ATP-binding protein/permease"/>
    <property type="match status" value="1"/>
</dbReference>
<dbReference type="PROSITE" id="PS00211">
    <property type="entry name" value="ABC_TRANSPORTER_1"/>
    <property type="match status" value="1"/>
</dbReference>
<dbReference type="PANTHER" id="PTHR24221">
    <property type="entry name" value="ATP-BINDING CASSETTE SUB-FAMILY B"/>
    <property type="match status" value="1"/>
</dbReference>
<feature type="region of interest" description="Disordered" evidence="10">
    <location>
        <begin position="306"/>
        <end position="361"/>
    </location>
</feature>
<protein>
    <submittedName>
        <fullName evidence="15">Uncharacterized protein</fullName>
    </submittedName>
</protein>
<keyword evidence="3" id="KW-1003">Cell membrane</keyword>
<dbReference type="Pfam" id="PF00664">
    <property type="entry name" value="ABC_membrane"/>
    <property type="match status" value="1"/>
</dbReference>
<dbReference type="InterPro" id="IPR003593">
    <property type="entry name" value="AAA+_ATPase"/>
</dbReference>
<accession>A0AAW1T2F3</accession>
<evidence type="ECO:0000259" key="12">
    <source>
        <dbReference type="PROSITE" id="PS50011"/>
    </source>
</evidence>
<evidence type="ECO:0000313" key="16">
    <source>
        <dbReference type="Proteomes" id="UP001485043"/>
    </source>
</evidence>
<dbReference type="SUPFAM" id="SSF52540">
    <property type="entry name" value="P-loop containing nucleoside triphosphate hydrolases"/>
    <property type="match status" value="1"/>
</dbReference>
<sequence>MQHQGSNGSASAGLIAPFYFKSAIDCLGDGASKAAIGAATAALLWSGFCRVVNGIAKEVQHPIFTPVSQAAGRRVAYHTFSHVLDLDLAFHLERRTGTLTRILERGTRAVAMVFRAVVFTFIPTFVELVLVCGLLARTFRPLVSIMVVATFVAYVTWTLYMTTAATEARKQVLKLDNLYTNKAVDALLNYETVKLFNNEALEVSQYDEYLVGYQKASVENEKIYAALNGGQSVILAMGLTSILIAAATSAGTFTAGDLVMAQGLLLQLWGPLSFLGWFYRELRQSLVDMEAFFGILSQTTNLPDGSRPLPASSNLAAPASSSHLWDGHHSTAHDRHQGSHAAAEGMPPSSSNGRTASAASNKGLRVELKDVRFAYNSGREVLKGINLTIEPGQSVAFVGGSGSGKSTVLKLLMRLYDVSSGTVHVNGVDVRELKQSSYRSAVAVVPQDTVLFNDTILRNVAYGRPQASNDEIVQAAEMARLGESIGRMPEGYNTMAGERGLKLSGGEKSRVAIARAFLRNPRLLICDEATAALDTVTEQAIMRSLNELAEGRTCVFVAHRLSTIQGCDKIVVMRGQMAKRRPALAPISVPQSTRESYDLYVALWRYQDAEKELYNLKFEDLKEVALLGRGSSGVVRKVHHGPTGKDLVLKVIQFDTRQEQVRKQVSMELRTLAEANHRSIVRFYQSFLNDGAVVIVMEHMDAGSMADVLQKHRSISEPYLAQIALQASFL</sequence>
<dbReference type="Proteomes" id="UP001485043">
    <property type="component" value="Unassembled WGS sequence"/>
</dbReference>
<dbReference type="GO" id="GO:0140359">
    <property type="term" value="F:ABC-type transporter activity"/>
    <property type="evidence" value="ECO:0007669"/>
    <property type="project" value="InterPro"/>
</dbReference>
<evidence type="ECO:0000256" key="9">
    <source>
        <dbReference type="PROSITE-ProRule" id="PRU10141"/>
    </source>
</evidence>
<feature type="compositionally biased region" description="Polar residues" evidence="10">
    <location>
        <begin position="348"/>
        <end position="360"/>
    </location>
</feature>
<feature type="domain" description="ABC transmembrane type-1" evidence="14">
    <location>
        <begin position="8"/>
        <end position="284"/>
    </location>
</feature>
<keyword evidence="2" id="KW-0813">Transport</keyword>
<comment type="subcellular location">
    <subcellularLocation>
        <location evidence="1">Cell membrane</location>
        <topology evidence="1">Multi-pass membrane protein</topology>
    </subcellularLocation>
</comment>
<dbReference type="SUPFAM" id="SSF56112">
    <property type="entry name" value="Protein kinase-like (PK-like)"/>
    <property type="match status" value="1"/>
</dbReference>
<dbReference type="Gene3D" id="1.20.1560.10">
    <property type="entry name" value="ABC transporter type 1, transmembrane domain"/>
    <property type="match status" value="1"/>
</dbReference>
<keyword evidence="5 9" id="KW-0547">Nucleotide-binding</keyword>
<feature type="transmembrane region" description="Helical" evidence="11">
    <location>
        <begin position="113"/>
        <end position="136"/>
    </location>
</feature>
<dbReference type="InterPro" id="IPR027417">
    <property type="entry name" value="P-loop_NTPase"/>
</dbReference>
<keyword evidence="4 11" id="KW-0812">Transmembrane</keyword>
<dbReference type="InterPro" id="IPR000719">
    <property type="entry name" value="Prot_kinase_dom"/>
</dbReference>
<dbReference type="SMART" id="SM00382">
    <property type="entry name" value="AAA"/>
    <property type="match status" value="1"/>
</dbReference>
<evidence type="ECO:0000256" key="2">
    <source>
        <dbReference type="ARBA" id="ARBA00022448"/>
    </source>
</evidence>
<dbReference type="CDD" id="cd18582">
    <property type="entry name" value="ABC_6TM_ATM1_ABCB7"/>
    <property type="match status" value="1"/>
</dbReference>
<dbReference type="InterPro" id="IPR017441">
    <property type="entry name" value="Protein_kinase_ATP_BS"/>
</dbReference>
<feature type="compositionally biased region" description="Basic and acidic residues" evidence="10">
    <location>
        <begin position="325"/>
        <end position="337"/>
    </location>
</feature>
<feature type="transmembrane region" description="Helical" evidence="11">
    <location>
        <begin position="232"/>
        <end position="253"/>
    </location>
</feature>
<dbReference type="InterPro" id="IPR039421">
    <property type="entry name" value="Type_1_exporter"/>
</dbReference>
<dbReference type="GO" id="GO:0005524">
    <property type="term" value="F:ATP binding"/>
    <property type="evidence" value="ECO:0007669"/>
    <property type="project" value="UniProtKB-UniRule"/>
</dbReference>
<evidence type="ECO:0000256" key="4">
    <source>
        <dbReference type="ARBA" id="ARBA00022692"/>
    </source>
</evidence>
<dbReference type="PROSITE" id="PS50893">
    <property type="entry name" value="ABC_TRANSPORTER_2"/>
    <property type="match status" value="1"/>
</dbReference>
<evidence type="ECO:0000313" key="15">
    <source>
        <dbReference type="EMBL" id="KAK9862805.1"/>
    </source>
</evidence>
<dbReference type="GO" id="GO:0005886">
    <property type="term" value="C:plasma membrane"/>
    <property type="evidence" value="ECO:0007669"/>
    <property type="project" value="UniProtKB-SubCell"/>
</dbReference>
<keyword evidence="7 11" id="KW-1133">Transmembrane helix</keyword>
<organism evidence="15 16">
    <name type="scientific">Apatococcus fuscideae</name>
    <dbReference type="NCBI Taxonomy" id="2026836"/>
    <lineage>
        <taxon>Eukaryota</taxon>
        <taxon>Viridiplantae</taxon>
        <taxon>Chlorophyta</taxon>
        <taxon>core chlorophytes</taxon>
        <taxon>Trebouxiophyceae</taxon>
        <taxon>Chlorellales</taxon>
        <taxon>Chlorellaceae</taxon>
        <taxon>Apatococcus</taxon>
    </lineage>
</organism>
<dbReference type="GO" id="GO:0005743">
    <property type="term" value="C:mitochondrial inner membrane"/>
    <property type="evidence" value="ECO:0007669"/>
    <property type="project" value="TreeGrafter"/>
</dbReference>
<evidence type="ECO:0000256" key="7">
    <source>
        <dbReference type="ARBA" id="ARBA00022989"/>
    </source>
</evidence>
<evidence type="ECO:0000256" key="11">
    <source>
        <dbReference type="SAM" id="Phobius"/>
    </source>
</evidence>
<feature type="transmembrane region" description="Helical" evidence="11">
    <location>
        <begin position="142"/>
        <end position="160"/>
    </location>
</feature>
<dbReference type="GO" id="GO:0004672">
    <property type="term" value="F:protein kinase activity"/>
    <property type="evidence" value="ECO:0007669"/>
    <property type="project" value="InterPro"/>
</dbReference>
<keyword evidence="8 11" id="KW-0472">Membrane</keyword>
<reference evidence="15 16" key="1">
    <citation type="journal article" date="2024" name="Nat. Commun.">
        <title>Phylogenomics reveals the evolutionary origins of lichenization in chlorophyte algae.</title>
        <authorList>
            <person name="Puginier C."/>
            <person name="Libourel C."/>
            <person name="Otte J."/>
            <person name="Skaloud P."/>
            <person name="Haon M."/>
            <person name="Grisel S."/>
            <person name="Petersen M."/>
            <person name="Berrin J.G."/>
            <person name="Delaux P.M."/>
            <person name="Dal Grande F."/>
            <person name="Keller J."/>
        </authorList>
    </citation>
    <scope>NUCLEOTIDE SEQUENCE [LARGE SCALE GENOMIC DNA]</scope>
    <source>
        <strain evidence="15 16">SAG 2523</strain>
    </source>
</reference>
<keyword evidence="16" id="KW-1185">Reference proteome</keyword>
<dbReference type="InterPro" id="IPR036640">
    <property type="entry name" value="ABC1_TM_sf"/>
</dbReference>
<evidence type="ECO:0000256" key="10">
    <source>
        <dbReference type="SAM" id="MobiDB-lite"/>
    </source>
</evidence>
<dbReference type="Gene3D" id="3.30.200.20">
    <property type="entry name" value="Phosphorylase Kinase, domain 1"/>
    <property type="match status" value="1"/>
</dbReference>
<evidence type="ECO:0000256" key="1">
    <source>
        <dbReference type="ARBA" id="ARBA00004651"/>
    </source>
</evidence>
<proteinExistence type="predicted"/>
<dbReference type="InterPro" id="IPR003439">
    <property type="entry name" value="ABC_transporter-like_ATP-bd"/>
</dbReference>
<name>A0AAW1T2F3_9CHLO</name>
<feature type="domain" description="Protein kinase" evidence="12">
    <location>
        <begin position="621"/>
        <end position="730"/>
    </location>
</feature>
<dbReference type="InterPro" id="IPR011527">
    <property type="entry name" value="ABC1_TM_dom"/>
</dbReference>
<comment type="caution">
    <text evidence="15">The sequence shown here is derived from an EMBL/GenBank/DDBJ whole genome shotgun (WGS) entry which is preliminary data.</text>
</comment>
<dbReference type="EMBL" id="JALJOV010000554">
    <property type="protein sequence ID" value="KAK9862805.1"/>
    <property type="molecule type" value="Genomic_DNA"/>
</dbReference>
<evidence type="ECO:0000256" key="6">
    <source>
        <dbReference type="ARBA" id="ARBA00022840"/>
    </source>
</evidence>
<dbReference type="SUPFAM" id="SSF90123">
    <property type="entry name" value="ABC transporter transmembrane region"/>
    <property type="match status" value="1"/>
</dbReference>
<dbReference type="AlphaFoldDB" id="A0AAW1T2F3"/>
<evidence type="ECO:0000259" key="14">
    <source>
        <dbReference type="PROSITE" id="PS50929"/>
    </source>
</evidence>
<feature type="domain" description="ABC transporter" evidence="13">
    <location>
        <begin position="366"/>
        <end position="600"/>
    </location>
</feature>
<feature type="binding site" evidence="9">
    <location>
        <position position="650"/>
    </location>
    <ligand>
        <name>ATP</name>
        <dbReference type="ChEBI" id="CHEBI:30616"/>
    </ligand>
</feature>
<evidence type="ECO:0000259" key="13">
    <source>
        <dbReference type="PROSITE" id="PS50893"/>
    </source>
</evidence>
<dbReference type="GO" id="GO:0016887">
    <property type="term" value="F:ATP hydrolysis activity"/>
    <property type="evidence" value="ECO:0007669"/>
    <property type="project" value="InterPro"/>
</dbReference>
<keyword evidence="6 9" id="KW-0067">ATP-binding</keyword>
<dbReference type="GO" id="GO:0006879">
    <property type="term" value="P:intracellular iron ion homeostasis"/>
    <property type="evidence" value="ECO:0007669"/>
    <property type="project" value="TreeGrafter"/>
</dbReference>
<dbReference type="InterPro" id="IPR011009">
    <property type="entry name" value="Kinase-like_dom_sf"/>
</dbReference>
<dbReference type="PROSITE" id="PS50929">
    <property type="entry name" value="ABC_TM1F"/>
    <property type="match status" value="1"/>
</dbReference>
<gene>
    <name evidence="15" type="ORF">WJX84_006068</name>
</gene>
<evidence type="ECO:0000256" key="8">
    <source>
        <dbReference type="ARBA" id="ARBA00023136"/>
    </source>
</evidence>
<dbReference type="PROSITE" id="PS00107">
    <property type="entry name" value="PROTEIN_KINASE_ATP"/>
    <property type="match status" value="1"/>
</dbReference>
<evidence type="ECO:0000256" key="5">
    <source>
        <dbReference type="ARBA" id="ARBA00022741"/>
    </source>
</evidence>
<dbReference type="PANTHER" id="PTHR24221:SF470">
    <property type="entry name" value="MITOCHONDRIAL ABC TRANSPORTER ATM"/>
    <property type="match status" value="1"/>
</dbReference>
<dbReference type="Pfam" id="PF00069">
    <property type="entry name" value="Pkinase"/>
    <property type="match status" value="1"/>
</dbReference>
<feature type="compositionally biased region" description="Low complexity" evidence="10">
    <location>
        <begin position="306"/>
        <end position="324"/>
    </location>
</feature>
<dbReference type="InterPro" id="IPR017871">
    <property type="entry name" value="ABC_transporter-like_CS"/>
</dbReference>
<dbReference type="Gene3D" id="3.40.50.300">
    <property type="entry name" value="P-loop containing nucleotide triphosphate hydrolases"/>
    <property type="match status" value="1"/>
</dbReference>
<dbReference type="PROSITE" id="PS50011">
    <property type="entry name" value="PROTEIN_KINASE_DOM"/>
    <property type="match status" value="1"/>
</dbReference>
<evidence type="ECO:0000256" key="3">
    <source>
        <dbReference type="ARBA" id="ARBA00022475"/>
    </source>
</evidence>
<dbReference type="Pfam" id="PF00005">
    <property type="entry name" value="ABC_tran"/>
    <property type="match status" value="1"/>
</dbReference>